<evidence type="ECO:0000313" key="4">
    <source>
        <dbReference type="EMBL" id="TWW65280.1"/>
    </source>
</evidence>
<proteinExistence type="predicted"/>
<dbReference type="AlphaFoldDB" id="A0A5C6NGY3"/>
<dbReference type="EMBL" id="RHFK02000014">
    <property type="protein sequence ID" value="TWW65280.1"/>
    <property type="molecule type" value="Genomic_DNA"/>
</dbReference>
<sequence length="74" mass="8290">MSVRMRRRAASNCNDPPLIEHGSASTALDPRLSGSNVPSPIISNKNWLRLHFVTDNNHRYRGFSAHYQGRMGAV</sequence>
<dbReference type="CDD" id="cd00041">
    <property type="entry name" value="CUB"/>
    <property type="match status" value="1"/>
</dbReference>
<gene>
    <name evidence="4" type="ORF">D4764_21G0001800</name>
</gene>
<evidence type="ECO:0000256" key="1">
    <source>
        <dbReference type="ARBA" id="ARBA00023157"/>
    </source>
</evidence>
<dbReference type="Pfam" id="PF00431">
    <property type="entry name" value="CUB"/>
    <property type="match status" value="1"/>
</dbReference>
<dbReference type="SUPFAM" id="SSF49854">
    <property type="entry name" value="Spermadhesin, CUB domain"/>
    <property type="match status" value="1"/>
</dbReference>
<accession>A0A5C6NGY3</accession>
<dbReference type="InterPro" id="IPR035914">
    <property type="entry name" value="Sperma_CUB_dom_sf"/>
</dbReference>
<evidence type="ECO:0000313" key="5">
    <source>
        <dbReference type="Proteomes" id="UP000324091"/>
    </source>
</evidence>
<feature type="region of interest" description="Disordered" evidence="2">
    <location>
        <begin position="1"/>
        <end position="35"/>
    </location>
</feature>
<keyword evidence="5" id="KW-1185">Reference proteome</keyword>
<organism evidence="4 5">
    <name type="scientific">Takifugu flavidus</name>
    <name type="common">sansaifugu</name>
    <dbReference type="NCBI Taxonomy" id="433684"/>
    <lineage>
        <taxon>Eukaryota</taxon>
        <taxon>Metazoa</taxon>
        <taxon>Chordata</taxon>
        <taxon>Craniata</taxon>
        <taxon>Vertebrata</taxon>
        <taxon>Euteleostomi</taxon>
        <taxon>Actinopterygii</taxon>
        <taxon>Neopterygii</taxon>
        <taxon>Teleostei</taxon>
        <taxon>Neoteleostei</taxon>
        <taxon>Acanthomorphata</taxon>
        <taxon>Eupercaria</taxon>
        <taxon>Tetraodontiformes</taxon>
        <taxon>Tetradontoidea</taxon>
        <taxon>Tetraodontidae</taxon>
        <taxon>Takifugu</taxon>
    </lineage>
</organism>
<protein>
    <submittedName>
        <fullName evidence="4">CUB and sushi domain-containing protein 3</fullName>
    </submittedName>
</protein>
<feature type="domain" description="CUB" evidence="3">
    <location>
        <begin position="23"/>
        <end position="67"/>
    </location>
</feature>
<comment type="caution">
    <text evidence="4">The sequence shown here is derived from an EMBL/GenBank/DDBJ whole genome shotgun (WGS) entry which is preliminary data.</text>
</comment>
<dbReference type="Proteomes" id="UP000324091">
    <property type="component" value="Chromosome 21"/>
</dbReference>
<evidence type="ECO:0000256" key="2">
    <source>
        <dbReference type="SAM" id="MobiDB-lite"/>
    </source>
</evidence>
<name>A0A5C6NGY3_9TELE</name>
<keyword evidence="1" id="KW-1015">Disulfide bond</keyword>
<reference evidence="4 5" key="1">
    <citation type="submission" date="2019-04" db="EMBL/GenBank/DDBJ databases">
        <title>Chromosome genome assembly for Takifugu flavidus.</title>
        <authorList>
            <person name="Xiao S."/>
        </authorList>
    </citation>
    <scope>NUCLEOTIDE SEQUENCE [LARGE SCALE GENOMIC DNA]</scope>
    <source>
        <strain evidence="4">HTHZ2018</strain>
        <tissue evidence="4">Muscle</tissue>
    </source>
</reference>
<dbReference type="Gene3D" id="2.60.120.290">
    <property type="entry name" value="Spermadhesin, CUB domain"/>
    <property type="match status" value="1"/>
</dbReference>
<dbReference type="InterPro" id="IPR000859">
    <property type="entry name" value="CUB_dom"/>
</dbReference>
<evidence type="ECO:0000259" key="3">
    <source>
        <dbReference type="Pfam" id="PF00431"/>
    </source>
</evidence>